<keyword evidence="2" id="KW-1185">Reference proteome</keyword>
<dbReference type="Proteomes" id="UP001246858">
    <property type="component" value="Unassembled WGS sequence"/>
</dbReference>
<accession>A0ACC6L4Y0</accession>
<proteinExistence type="predicted"/>
<sequence length="348" mass="39511">MLQDKITQYSAEINAFSTSNADELEQFRIKFLGTKGIIKDIFDEFKAVSPDEKRTLGKVLNEFKQLAEGKYQELKEQTTVADTAKGSDMDLTLPGEGFEVGSRHPLALVRREIIEIFNKLGFVVAEGPEIEDDWHNFSALNFPEEHPARDMQDTFFIKKATAQDESGDIALRTHTSSVQVRMMEAGKPPFRAIMPGRVYRNEAISARAHCFFHQVEGLYVDENVSFADLKQTLFYFVQELYGEGTKVRFRPSYFPFTEPSAEMDISCTICKGAGCQMCKYSGWVEILGCGMVDPNVLENCSIDSKKYSGFAFGMGIERIANLKFEIKDLRLFSENDVRFLKQYKTSLI</sequence>
<evidence type="ECO:0000313" key="1">
    <source>
        <dbReference type="EMBL" id="MDR6786419.1"/>
    </source>
</evidence>
<keyword evidence="1" id="KW-0436">Ligase</keyword>
<name>A0ACC6L4Y0_9SPHI</name>
<comment type="caution">
    <text evidence="1">The sequence shown here is derived from an EMBL/GenBank/DDBJ whole genome shotgun (WGS) entry which is preliminary data.</text>
</comment>
<dbReference type="EC" id="6.1.1.20" evidence="1"/>
<reference evidence="1" key="1">
    <citation type="submission" date="2023-07" db="EMBL/GenBank/DDBJ databases">
        <title>Sorghum-associated microbial communities from plants grown in Nebraska, USA.</title>
        <authorList>
            <person name="Schachtman D."/>
        </authorList>
    </citation>
    <scope>NUCLEOTIDE SEQUENCE</scope>
    <source>
        <strain evidence="1">2697</strain>
    </source>
</reference>
<gene>
    <name evidence="1" type="ORF">J2X78_005012</name>
</gene>
<dbReference type="EMBL" id="JAVDTF010000006">
    <property type="protein sequence ID" value="MDR6786419.1"/>
    <property type="molecule type" value="Genomic_DNA"/>
</dbReference>
<organism evidence="1 2">
    <name type="scientific">Pedobacter africanus</name>
    <dbReference type="NCBI Taxonomy" id="151894"/>
    <lineage>
        <taxon>Bacteria</taxon>
        <taxon>Pseudomonadati</taxon>
        <taxon>Bacteroidota</taxon>
        <taxon>Sphingobacteriia</taxon>
        <taxon>Sphingobacteriales</taxon>
        <taxon>Sphingobacteriaceae</taxon>
        <taxon>Pedobacter</taxon>
    </lineage>
</organism>
<protein>
    <submittedName>
        <fullName evidence="1">Phenylalanyl-tRNA synthetase alpha chain</fullName>
        <ecNumber evidence="1">6.1.1.20</ecNumber>
    </submittedName>
</protein>
<evidence type="ECO:0000313" key="2">
    <source>
        <dbReference type="Proteomes" id="UP001246858"/>
    </source>
</evidence>